<dbReference type="PANTHER" id="PTHR23530:SF1">
    <property type="entry name" value="PERMEASE, MAJOR FACILITATOR SUPERFAMILY-RELATED"/>
    <property type="match status" value="1"/>
</dbReference>
<dbReference type="Proteomes" id="UP000642070">
    <property type="component" value="Unassembled WGS sequence"/>
</dbReference>
<dbReference type="PANTHER" id="PTHR23530">
    <property type="entry name" value="TRANSPORT PROTEIN-RELATED"/>
    <property type="match status" value="1"/>
</dbReference>
<dbReference type="AlphaFoldDB" id="A0A917UC06"/>
<dbReference type="GO" id="GO:0022857">
    <property type="term" value="F:transmembrane transporter activity"/>
    <property type="evidence" value="ECO:0007669"/>
    <property type="project" value="InterPro"/>
</dbReference>
<proteinExistence type="predicted"/>
<keyword evidence="1" id="KW-1133">Transmembrane helix</keyword>
<protein>
    <submittedName>
        <fullName evidence="2">MFS transporter</fullName>
    </submittedName>
</protein>
<evidence type="ECO:0000313" key="3">
    <source>
        <dbReference type="Proteomes" id="UP000642070"/>
    </source>
</evidence>
<evidence type="ECO:0000256" key="1">
    <source>
        <dbReference type="SAM" id="Phobius"/>
    </source>
</evidence>
<feature type="transmembrane region" description="Helical" evidence="1">
    <location>
        <begin position="117"/>
        <end position="135"/>
    </location>
</feature>
<organism evidence="2 3">
    <name type="scientific">Dactylosporangium sucinum</name>
    <dbReference type="NCBI Taxonomy" id="1424081"/>
    <lineage>
        <taxon>Bacteria</taxon>
        <taxon>Bacillati</taxon>
        <taxon>Actinomycetota</taxon>
        <taxon>Actinomycetes</taxon>
        <taxon>Micromonosporales</taxon>
        <taxon>Micromonosporaceae</taxon>
        <taxon>Dactylosporangium</taxon>
    </lineage>
</organism>
<keyword evidence="1" id="KW-0472">Membrane</keyword>
<sequence>MPLYPLYALFFTATGLSGGQISVLFAVWSITGIVAEVPTGAVADRWSRRGALAASGALQAAGFAAWLVAPGFWGFLAGFVLWGVGGALASGALEALLYEGLAGAEDEYVRLSGRVDAAGLLAQVPAAGAAVLLYRAGGYQLVGWVSVGICLAAALLAMRLPEASHEADDDEGDYLATLRDGVREAAGKPVVRTAVVALALLAGLDAIEEYFPVIAAGWQVPTGLNPLAGLVVTGGGVAGAWLASTAADAGRWVQSLMLAGAALAAGLAALLDVPAGILLLAVFYGLYRLVLVLVDARLQRVVETGARATVTSVASLATELSALLLFAAWAAGGLPLVAALTALLALVPLAARGAATTAAAPRDHERLSRPSR</sequence>
<dbReference type="InterPro" id="IPR011701">
    <property type="entry name" value="MFS"/>
</dbReference>
<dbReference type="InterPro" id="IPR053160">
    <property type="entry name" value="MFS_DHA3_Transporter"/>
</dbReference>
<feature type="transmembrane region" description="Helical" evidence="1">
    <location>
        <begin position="227"/>
        <end position="245"/>
    </location>
</feature>
<accession>A0A917UC06</accession>
<dbReference type="SUPFAM" id="SSF103473">
    <property type="entry name" value="MFS general substrate transporter"/>
    <property type="match status" value="1"/>
</dbReference>
<comment type="caution">
    <text evidence="2">The sequence shown here is derived from an EMBL/GenBank/DDBJ whole genome shotgun (WGS) entry which is preliminary data.</text>
</comment>
<name>A0A917UC06_9ACTN</name>
<reference evidence="2" key="1">
    <citation type="journal article" date="2014" name="Int. J. Syst. Evol. Microbiol.">
        <title>Complete genome sequence of Corynebacterium casei LMG S-19264T (=DSM 44701T), isolated from a smear-ripened cheese.</title>
        <authorList>
            <consortium name="US DOE Joint Genome Institute (JGI-PGF)"/>
            <person name="Walter F."/>
            <person name="Albersmeier A."/>
            <person name="Kalinowski J."/>
            <person name="Ruckert C."/>
        </authorList>
    </citation>
    <scope>NUCLEOTIDE SEQUENCE</scope>
    <source>
        <strain evidence="2">JCM 19831</strain>
    </source>
</reference>
<keyword evidence="1" id="KW-0812">Transmembrane</keyword>
<keyword evidence="3" id="KW-1185">Reference proteome</keyword>
<dbReference type="Gene3D" id="1.20.1250.20">
    <property type="entry name" value="MFS general substrate transporter like domains"/>
    <property type="match status" value="1"/>
</dbReference>
<dbReference type="Pfam" id="PF07690">
    <property type="entry name" value="MFS_1"/>
    <property type="match status" value="1"/>
</dbReference>
<reference evidence="2" key="2">
    <citation type="submission" date="2020-09" db="EMBL/GenBank/DDBJ databases">
        <authorList>
            <person name="Sun Q."/>
            <person name="Ohkuma M."/>
        </authorList>
    </citation>
    <scope>NUCLEOTIDE SEQUENCE</scope>
    <source>
        <strain evidence="2">JCM 19831</strain>
    </source>
</reference>
<feature type="transmembrane region" description="Helical" evidence="1">
    <location>
        <begin position="336"/>
        <end position="360"/>
    </location>
</feature>
<evidence type="ECO:0000313" key="2">
    <source>
        <dbReference type="EMBL" id="GGM78861.1"/>
    </source>
</evidence>
<feature type="transmembrane region" description="Helical" evidence="1">
    <location>
        <begin position="141"/>
        <end position="158"/>
    </location>
</feature>
<gene>
    <name evidence="2" type="ORF">GCM10007977_095570</name>
</gene>
<dbReference type="EMBL" id="BMPI01000079">
    <property type="protein sequence ID" value="GGM78861.1"/>
    <property type="molecule type" value="Genomic_DNA"/>
</dbReference>
<dbReference type="InterPro" id="IPR036259">
    <property type="entry name" value="MFS_trans_sf"/>
</dbReference>